<comment type="caution">
    <text evidence="3">The sequence shown here is derived from an EMBL/GenBank/DDBJ whole genome shotgun (WGS) entry which is preliminary data.</text>
</comment>
<feature type="region of interest" description="Disordered" evidence="1">
    <location>
        <begin position="160"/>
        <end position="237"/>
    </location>
</feature>
<sequence>MKTRFVLIGVAMAAALNCAAVNAQGLGGVSGGLGGTLSGSMRDMSMATQGTVNGSFGADLDASSLRRTTGDTADRATNRVRDTTSAVRNRAAGKVGEARDKVGETRQAATTATSAAAATAVGAINGVQVEGAAEMAGSATSSASRDGINLAGATQATGSGALNGATLPQSEVPSVEPAQSGGGENTIVPSAPEPSGNEGTAQSSGALDVSAGANGSASASQSGLAATGEGSASASRK</sequence>
<evidence type="ECO:0000256" key="2">
    <source>
        <dbReference type="SAM" id="SignalP"/>
    </source>
</evidence>
<keyword evidence="2" id="KW-0732">Signal</keyword>
<evidence type="ECO:0008006" key="5">
    <source>
        <dbReference type="Google" id="ProtNLM"/>
    </source>
</evidence>
<keyword evidence="4" id="KW-1185">Reference proteome</keyword>
<dbReference type="Proteomes" id="UP000661077">
    <property type="component" value="Unassembled WGS sequence"/>
</dbReference>
<name>A0ABS1WSG7_9GAMM</name>
<reference evidence="3 4" key="1">
    <citation type="journal article" date="2021" name="Int. J. Syst. Evol. Microbiol.">
        <title>Steroidobacter gossypii sp. nov., isolated from soil of cotton cropping field.</title>
        <authorList>
            <person name="Huang R."/>
            <person name="Yang S."/>
            <person name="Zhen C."/>
            <person name="Liu W."/>
        </authorList>
    </citation>
    <scope>NUCLEOTIDE SEQUENCE [LARGE SCALE GENOMIC DNA]</scope>
    <source>
        <strain evidence="3 4">S1-65</strain>
    </source>
</reference>
<feature type="chain" id="PRO_5046542885" description="Cell wall surface anchor family protein" evidence="2">
    <location>
        <begin position="24"/>
        <end position="237"/>
    </location>
</feature>
<evidence type="ECO:0000256" key="1">
    <source>
        <dbReference type="SAM" id="MobiDB-lite"/>
    </source>
</evidence>
<feature type="signal peptide" evidence="2">
    <location>
        <begin position="1"/>
        <end position="23"/>
    </location>
</feature>
<evidence type="ECO:0000313" key="4">
    <source>
        <dbReference type="Proteomes" id="UP000661077"/>
    </source>
</evidence>
<dbReference type="EMBL" id="JAEVLS010000001">
    <property type="protein sequence ID" value="MBM0103904.1"/>
    <property type="molecule type" value="Genomic_DNA"/>
</dbReference>
<gene>
    <name evidence="3" type="ORF">JM946_04080</name>
</gene>
<feature type="compositionally biased region" description="Low complexity" evidence="1">
    <location>
        <begin position="210"/>
        <end position="228"/>
    </location>
</feature>
<proteinExistence type="predicted"/>
<organism evidence="3 4">
    <name type="scientific">Steroidobacter gossypii</name>
    <dbReference type="NCBI Taxonomy" id="2805490"/>
    <lineage>
        <taxon>Bacteria</taxon>
        <taxon>Pseudomonadati</taxon>
        <taxon>Pseudomonadota</taxon>
        <taxon>Gammaproteobacteria</taxon>
        <taxon>Steroidobacterales</taxon>
        <taxon>Steroidobacteraceae</taxon>
        <taxon>Steroidobacter</taxon>
    </lineage>
</organism>
<accession>A0ABS1WSG7</accession>
<feature type="compositionally biased region" description="Polar residues" evidence="1">
    <location>
        <begin position="160"/>
        <end position="172"/>
    </location>
</feature>
<protein>
    <recommendedName>
        <fullName evidence="5">Cell wall surface anchor family protein</fullName>
    </recommendedName>
</protein>
<dbReference type="RefSeq" id="WP_203165855.1">
    <property type="nucleotide sequence ID" value="NZ_JAEVLS010000001.1"/>
</dbReference>
<evidence type="ECO:0000313" key="3">
    <source>
        <dbReference type="EMBL" id="MBM0103904.1"/>
    </source>
</evidence>